<dbReference type="PANTHER" id="PTHR31272:SF4">
    <property type="entry name" value="CYTOCHROME C-TYPE BIOGENESIS PROTEIN HI_1454-RELATED"/>
    <property type="match status" value="1"/>
</dbReference>
<evidence type="ECO:0000256" key="1">
    <source>
        <dbReference type="SAM" id="Phobius"/>
    </source>
</evidence>
<feature type="transmembrane region" description="Helical" evidence="1">
    <location>
        <begin position="45"/>
        <end position="73"/>
    </location>
</feature>
<feature type="transmembrane region" description="Helical" evidence="1">
    <location>
        <begin position="79"/>
        <end position="98"/>
    </location>
</feature>
<feature type="transmembrane region" description="Helical" evidence="1">
    <location>
        <begin position="6"/>
        <end position="33"/>
    </location>
</feature>
<keyword evidence="1" id="KW-1133">Transmembrane helix</keyword>
<keyword evidence="1" id="KW-0812">Transmembrane</keyword>
<feature type="transmembrane region" description="Helical" evidence="1">
    <location>
        <begin position="157"/>
        <end position="183"/>
    </location>
</feature>
<feature type="transmembrane region" description="Helical" evidence="1">
    <location>
        <begin position="195"/>
        <end position="216"/>
    </location>
</feature>
<dbReference type="Proteomes" id="UP001595900">
    <property type="component" value="Unassembled WGS sequence"/>
</dbReference>
<accession>A0ABV8QBT5</accession>
<keyword evidence="1" id="KW-0472">Membrane</keyword>
<comment type="caution">
    <text evidence="2">The sequence shown here is derived from an EMBL/GenBank/DDBJ whole genome shotgun (WGS) entry which is preliminary data.</text>
</comment>
<name>A0ABV8QBT5_9MICO</name>
<gene>
    <name evidence="2" type="ORF">ACFOYW_17380</name>
</gene>
<proteinExistence type="predicted"/>
<reference evidence="3" key="1">
    <citation type="journal article" date="2019" name="Int. J. Syst. Evol. Microbiol.">
        <title>The Global Catalogue of Microorganisms (GCM) 10K type strain sequencing project: providing services to taxonomists for standard genome sequencing and annotation.</title>
        <authorList>
            <consortium name="The Broad Institute Genomics Platform"/>
            <consortium name="The Broad Institute Genome Sequencing Center for Infectious Disease"/>
            <person name="Wu L."/>
            <person name="Ma J."/>
        </authorList>
    </citation>
    <scope>NUCLEOTIDE SEQUENCE [LARGE SCALE GENOMIC DNA]</scope>
    <source>
        <strain evidence="3">CGMCC 1.10363</strain>
    </source>
</reference>
<evidence type="ECO:0000313" key="3">
    <source>
        <dbReference type="Proteomes" id="UP001595900"/>
    </source>
</evidence>
<dbReference type="RefSeq" id="WP_390231954.1">
    <property type="nucleotide sequence ID" value="NZ_JBHSCN010000021.1"/>
</dbReference>
<organism evidence="2 3">
    <name type="scientific">Gryllotalpicola reticulitermitis</name>
    <dbReference type="NCBI Taxonomy" id="1184153"/>
    <lineage>
        <taxon>Bacteria</taxon>
        <taxon>Bacillati</taxon>
        <taxon>Actinomycetota</taxon>
        <taxon>Actinomycetes</taxon>
        <taxon>Micrococcales</taxon>
        <taxon>Microbacteriaceae</taxon>
        <taxon>Gryllotalpicola</taxon>
    </lineage>
</organism>
<dbReference type="InterPro" id="IPR051790">
    <property type="entry name" value="Cytochrome_c-biogenesis_DsbD"/>
</dbReference>
<feature type="transmembrane region" description="Helical" evidence="1">
    <location>
        <begin position="241"/>
        <end position="267"/>
    </location>
</feature>
<keyword evidence="3" id="KW-1185">Reference proteome</keyword>
<dbReference type="PANTHER" id="PTHR31272">
    <property type="entry name" value="CYTOCHROME C-TYPE BIOGENESIS PROTEIN HI_1454-RELATED"/>
    <property type="match status" value="1"/>
</dbReference>
<sequence>MSAALVYAFTLGLVGLLNPCGFPLLPAYLALFLGEQDGGWTTRVVRGLAAGGSLTAGFILVFGVLGLAAGAVSTVLDPVIPWLMIACALALLVVGVLASASRMRELRLPALPFRPGTGAVTMVGFGAAYALGSLSCSLPLFLAGVSSALARGGTTGVLAFLAYGIGMGLFATGASVTAAVAGASAVRGLGRAARILPRIAGAMCALVGAYLLLYWVRDLAAPSVQLSAITVVQDVQARLAAWFSAAALPLAALLAAIIIAAFSSLAITAQKEADR</sequence>
<protein>
    <submittedName>
        <fullName evidence="2">Cytochrome c biogenesis CcdA family protein</fullName>
    </submittedName>
</protein>
<dbReference type="EMBL" id="JBHSCN010000021">
    <property type="protein sequence ID" value="MFC4245143.1"/>
    <property type="molecule type" value="Genomic_DNA"/>
</dbReference>
<evidence type="ECO:0000313" key="2">
    <source>
        <dbReference type="EMBL" id="MFC4245143.1"/>
    </source>
</evidence>
<feature type="transmembrane region" description="Helical" evidence="1">
    <location>
        <begin position="119"/>
        <end position="145"/>
    </location>
</feature>